<dbReference type="InterPro" id="IPR050302">
    <property type="entry name" value="Rab_GAP_TBC_domain"/>
</dbReference>
<organism evidence="3 4">
    <name type="scientific">Pichia inconspicua</name>
    <dbReference type="NCBI Taxonomy" id="52247"/>
    <lineage>
        <taxon>Eukaryota</taxon>
        <taxon>Fungi</taxon>
        <taxon>Dikarya</taxon>
        <taxon>Ascomycota</taxon>
        <taxon>Saccharomycotina</taxon>
        <taxon>Pichiomycetes</taxon>
        <taxon>Pichiales</taxon>
        <taxon>Pichiaceae</taxon>
        <taxon>Pichia</taxon>
    </lineage>
</organism>
<protein>
    <recommendedName>
        <fullName evidence="2">Rab-GAP TBC domain-containing protein</fullName>
    </recommendedName>
</protein>
<dbReference type="SUPFAM" id="SSF47923">
    <property type="entry name" value="Ypt/Rab-GAP domain of gyp1p"/>
    <property type="match status" value="1"/>
</dbReference>
<dbReference type="Proteomes" id="UP000307173">
    <property type="component" value="Unassembled WGS sequence"/>
</dbReference>
<evidence type="ECO:0000256" key="1">
    <source>
        <dbReference type="SAM" id="MobiDB-lite"/>
    </source>
</evidence>
<accession>A0A4T0X574</accession>
<dbReference type="PROSITE" id="PS50086">
    <property type="entry name" value="TBC_RABGAP"/>
    <property type="match status" value="1"/>
</dbReference>
<comment type="caution">
    <text evidence="3">The sequence shown here is derived from an EMBL/GenBank/DDBJ whole genome shotgun (WGS) entry which is preliminary data.</text>
</comment>
<dbReference type="AlphaFoldDB" id="A0A4T0X574"/>
<dbReference type="PANTHER" id="PTHR47219">
    <property type="entry name" value="RAB GTPASE-ACTIVATING PROTEIN 1-LIKE"/>
    <property type="match status" value="1"/>
</dbReference>
<dbReference type="PANTHER" id="PTHR47219:SF9">
    <property type="entry name" value="GTPASE ACTIVATING PROTEIN AND CENTROSOME-ASSOCIATED, ISOFORM B"/>
    <property type="match status" value="1"/>
</dbReference>
<dbReference type="GO" id="GO:0005096">
    <property type="term" value="F:GTPase activator activity"/>
    <property type="evidence" value="ECO:0007669"/>
    <property type="project" value="TreeGrafter"/>
</dbReference>
<dbReference type="GO" id="GO:0030427">
    <property type="term" value="C:site of polarized growth"/>
    <property type="evidence" value="ECO:0007669"/>
    <property type="project" value="UniProtKB-ARBA"/>
</dbReference>
<evidence type="ECO:0000259" key="2">
    <source>
        <dbReference type="PROSITE" id="PS50086"/>
    </source>
</evidence>
<proteinExistence type="predicted"/>
<feature type="compositionally biased region" description="Polar residues" evidence="1">
    <location>
        <begin position="132"/>
        <end position="148"/>
    </location>
</feature>
<reference evidence="3 4" key="1">
    <citation type="journal article" date="2019" name="Front. Genet.">
        <title>Whole-Genome Sequencing of the Opportunistic Yeast Pathogen Candida inconspicua Uncovers Its Hybrid Origin.</title>
        <authorList>
            <person name="Mixao V."/>
            <person name="Hansen A.P."/>
            <person name="Saus E."/>
            <person name="Boekhout T."/>
            <person name="Lass-Florl C."/>
            <person name="Gabaldon T."/>
        </authorList>
    </citation>
    <scope>NUCLEOTIDE SEQUENCE [LARGE SCALE GENOMIC DNA]</scope>
    <source>
        <strain evidence="3 4">CBS 180</strain>
    </source>
</reference>
<feature type="region of interest" description="Disordered" evidence="1">
    <location>
        <begin position="125"/>
        <end position="148"/>
    </location>
</feature>
<dbReference type="InterPro" id="IPR035969">
    <property type="entry name" value="Rab-GAP_TBC_sf"/>
</dbReference>
<dbReference type="EMBL" id="SELW01000220">
    <property type="protein sequence ID" value="TID29934.1"/>
    <property type="molecule type" value="Genomic_DNA"/>
</dbReference>
<evidence type="ECO:0000313" key="4">
    <source>
        <dbReference type="Proteomes" id="UP000307173"/>
    </source>
</evidence>
<dbReference type="SMART" id="SM00164">
    <property type="entry name" value="TBC"/>
    <property type="match status" value="1"/>
</dbReference>
<dbReference type="STRING" id="52247.A0A4T0X574"/>
<sequence length="635" mass="73421">MWNLDVIQESFEDVSLDYSCKRPLTRVSTISRQKSTPNVSRLNYSNASLPSNSSRELLLTPSQKLKMIKKQRLQKSADQLASNSPENLNSIDFLSDDVLPDNLIVFDVPSLHSLNSISTIKGRKPSLRRKTTISSNSSGEPATATNTHNITKQIESDVPNVYSNVIRPIFTSDYTPSSCMSSPATRASSIFSKSSDVSEFRFSQEESMSPLSQEVKLINDHRDVKLEETLQRMMLLKNLSQVDINQPNHKYISTTRQPNLPPKSRSEILKHENDYKSIVSKEISHEKQEFKKYQEKKKQIDDRNHKDERLWNQVMENYDTLINLPQTRELWWRYVSSKHRSKIWKKQFISEKKTVFEVSYLKQLIQNSADVINEACNFMSLKDEIIKRKVSSENAPLAKNVEIIKRFSKRIQLAFPENLLFQFGETFDSILKICLAFKELKKCNEKLTSIDEFVLVNLICVLFYVLNNEIDTLRCLVSLLLKKLPNTMLNSTSKEIPDFLSEDLKIETTQQSEYIRDINNQLSKYLLQVCPNLFNHFIQQDINLLRIIQGITCQFFSNQLPLDVVIRILDIYAFEGDIVLLRTSLALLKKVSFKLYGDRSSCFEVLNINEVRRSLQVGEVEEFIVDIRGILKKKA</sequence>
<dbReference type="Gene3D" id="1.10.472.80">
    <property type="entry name" value="Ypt/Rab-GAP domain of gyp1p, domain 3"/>
    <property type="match status" value="1"/>
</dbReference>
<keyword evidence="4" id="KW-1185">Reference proteome</keyword>
<dbReference type="GO" id="GO:0031267">
    <property type="term" value="F:small GTPase binding"/>
    <property type="evidence" value="ECO:0007669"/>
    <property type="project" value="TreeGrafter"/>
</dbReference>
<evidence type="ECO:0000313" key="3">
    <source>
        <dbReference type="EMBL" id="TID29934.1"/>
    </source>
</evidence>
<gene>
    <name evidence="3" type="ORF">CANINC_001445</name>
</gene>
<name>A0A4T0X574_9ASCO</name>
<feature type="domain" description="Rab-GAP TBC" evidence="2">
    <location>
        <begin position="334"/>
        <end position="576"/>
    </location>
</feature>
<dbReference type="InterPro" id="IPR000195">
    <property type="entry name" value="Rab-GAP-TBC_dom"/>
</dbReference>
<dbReference type="Pfam" id="PF00566">
    <property type="entry name" value="RabGAP-TBC"/>
    <property type="match status" value="1"/>
</dbReference>
<dbReference type="OrthoDB" id="289721at2759"/>